<feature type="repeat" description="ANK" evidence="3">
    <location>
        <begin position="76"/>
        <end position="108"/>
    </location>
</feature>
<dbReference type="OrthoDB" id="566830at2759"/>
<evidence type="ECO:0000313" key="5">
    <source>
        <dbReference type="Proteomes" id="UP000075714"/>
    </source>
</evidence>
<dbReference type="SMART" id="SM00248">
    <property type="entry name" value="ANK"/>
    <property type="match status" value="4"/>
</dbReference>
<feature type="repeat" description="ANK" evidence="3">
    <location>
        <begin position="16"/>
        <end position="48"/>
    </location>
</feature>
<dbReference type="AlphaFoldDB" id="A0A150FYT1"/>
<gene>
    <name evidence="4" type="ORF">GPECTOR_181g256</name>
</gene>
<evidence type="ECO:0000256" key="3">
    <source>
        <dbReference type="PROSITE-ProRule" id="PRU00023"/>
    </source>
</evidence>
<dbReference type="InterPro" id="IPR036770">
    <property type="entry name" value="Ankyrin_rpt-contain_sf"/>
</dbReference>
<proteinExistence type="predicted"/>
<dbReference type="Proteomes" id="UP000075714">
    <property type="component" value="Unassembled WGS sequence"/>
</dbReference>
<evidence type="ECO:0000256" key="2">
    <source>
        <dbReference type="ARBA" id="ARBA00023043"/>
    </source>
</evidence>
<dbReference type="PANTHER" id="PTHR24188:SF29">
    <property type="entry name" value="GH09064P"/>
    <property type="match status" value="1"/>
</dbReference>
<dbReference type="PROSITE" id="PS50088">
    <property type="entry name" value="ANK_REPEAT"/>
    <property type="match status" value="4"/>
</dbReference>
<dbReference type="STRING" id="33097.A0A150FYT1"/>
<dbReference type="SUPFAM" id="SSF48403">
    <property type="entry name" value="Ankyrin repeat"/>
    <property type="match status" value="1"/>
</dbReference>
<sequence>MALLGAGADRDARDKSGRTPLHLAAQNGHVDVMRVLLNVGANKDTDENLLVGLLCCSCLYGTDNKVHDEGTVCTQRGNTPLHYAAENGHTEAVRALLGAGADKDAINKYVATPLYVAAENGHVEAVQVLLQAGANKEAANKDGWTPLLIAAQLGHVQAVQVLLQVGANKDAATKVRPGGGGGRR</sequence>
<feature type="repeat" description="ANK" evidence="3">
    <location>
        <begin position="109"/>
        <end position="141"/>
    </location>
</feature>
<dbReference type="InterPro" id="IPR002110">
    <property type="entry name" value="Ankyrin_rpt"/>
</dbReference>
<keyword evidence="5" id="KW-1185">Reference proteome</keyword>
<evidence type="ECO:0000256" key="1">
    <source>
        <dbReference type="ARBA" id="ARBA00022737"/>
    </source>
</evidence>
<reference evidence="5" key="1">
    <citation type="journal article" date="2016" name="Nat. Commun.">
        <title>The Gonium pectorale genome demonstrates co-option of cell cycle regulation during the evolution of multicellularity.</title>
        <authorList>
            <person name="Hanschen E.R."/>
            <person name="Marriage T.N."/>
            <person name="Ferris P.J."/>
            <person name="Hamaji T."/>
            <person name="Toyoda A."/>
            <person name="Fujiyama A."/>
            <person name="Neme R."/>
            <person name="Noguchi H."/>
            <person name="Minakuchi Y."/>
            <person name="Suzuki M."/>
            <person name="Kawai-Toyooka H."/>
            <person name="Smith D.R."/>
            <person name="Sparks H."/>
            <person name="Anderson J."/>
            <person name="Bakaric R."/>
            <person name="Luria V."/>
            <person name="Karger A."/>
            <person name="Kirschner M.W."/>
            <person name="Durand P.M."/>
            <person name="Michod R.E."/>
            <person name="Nozaki H."/>
            <person name="Olson B.J."/>
        </authorList>
    </citation>
    <scope>NUCLEOTIDE SEQUENCE [LARGE SCALE GENOMIC DNA]</scope>
    <source>
        <strain evidence="5">NIES-2863</strain>
    </source>
</reference>
<dbReference type="Pfam" id="PF12796">
    <property type="entry name" value="Ank_2"/>
    <property type="match status" value="2"/>
</dbReference>
<dbReference type="PROSITE" id="PS50297">
    <property type="entry name" value="ANK_REP_REGION"/>
    <property type="match status" value="4"/>
</dbReference>
<dbReference type="EMBL" id="LSYV01000181">
    <property type="protein sequence ID" value="KXZ42210.1"/>
    <property type="molecule type" value="Genomic_DNA"/>
</dbReference>
<dbReference type="PRINTS" id="PR01415">
    <property type="entry name" value="ANKYRIN"/>
</dbReference>
<dbReference type="PANTHER" id="PTHR24188">
    <property type="entry name" value="ANKYRIN REPEAT PROTEIN"/>
    <property type="match status" value="1"/>
</dbReference>
<keyword evidence="1" id="KW-0677">Repeat</keyword>
<accession>A0A150FYT1</accession>
<keyword evidence="2 3" id="KW-0040">ANK repeat</keyword>
<feature type="repeat" description="ANK" evidence="3">
    <location>
        <begin position="142"/>
        <end position="174"/>
    </location>
</feature>
<protein>
    <submittedName>
        <fullName evidence="4">Uncharacterized protein</fullName>
    </submittedName>
</protein>
<dbReference type="Gene3D" id="1.25.40.20">
    <property type="entry name" value="Ankyrin repeat-containing domain"/>
    <property type="match status" value="3"/>
</dbReference>
<organism evidence="4 5">
    <name type="scientific">Gonium pectorale</name>
    <name type="common">Green alga</name>
    <dbReference type="NCBI Taxonomy" id="33097"/>
    <lineage>
        <taxon>Eukaryota</taxon>
        <taxon>Viridiplantae</taxon>
        <taxon>Chlorophyta</taxon>
        <taxon>core chlorophytes</taxon>
        <taxon>Chlorophyceae</taxon>
        <taxon>CS clade</taxon>
        <taxon>Chlamydomonadales</taxon>
        <taxon>Volvocaceae</taxon>
        <taxon>Gonium</taxon>
    </lineage>
</organism>
<name>A0A150FYT1_GONPE</name>
<evidence type="ECO:0000313" key="4">
    <source>
        <dbReference type="EMBL" id="KXZ42210.1"/>
    </source>
</evidence>
<comment type="caution">
    <text evidence="4">The sequence shown here is derived from an EMBL/GenBank/DDBJ whole genome shotgun (WGS) entry which is preliminary data.</text>
</comment>